<evidence type="ECO:0000313" key="3">
    <source>
        <dbReference type="Proteomes" id="UP000053573"/>
    </source>
</evidence>
<dbReference type="Proteomes" id="UP000053573">
    <property type="component" value="Unassembled WGS sequence"/>
</dbReference>
<dbReference type="AlphaFoldDB" id="A0A0H1BJB9"/>
<organism evidence="2 3">
    <name type="scientific">Blastomyces silverae</name>
    <dbReference type="NCBI Taxonomy" id="2060906"/>
    <lineage>
        <taxon>Eukaryota</taxon>
        <taxon>Fungi</taxon>
        <taxon>Dikarya</taxon>
        <taxon>Ascomycota</taxon>
        <taxon>Pezizomycotina</taxon>
        <taxon>Eurotiomycetes</taxon>
        <taxon>Eurotiomycetidae</taxon>
        <taxon>Onygenales</taxon>
        <taxon>Ajellomycetaceae</taxon>
        <taxon>Blastomyces</taxon>
    </lineage>
</organism>
<gene>
    <name evidence="2" type="ORF">EMPG_13583</name>
</gene>
<name>A0A0H1BJB9_9EURO</name>
<keyword evidence="3" id="KW-1185">Reference proteome</keyword>
<proteinExistence type="predicted"/>
<protein>
    <submittedName>
        <fullName evidence="2">Uncharacterized protein</fullName>
    </submittedName>
</protein>
<accession>A0A0H1BJB9</accession>
<sequence length="68" mass="7557">MPCICRIEMNLSSIGSALASPNRSHQACCPHSSIPHFYHSPTEVHHIVSSPDFGGKERSLRQHASRVY</sequence>
<reference evidence="3" key="1">
    <citation type="journal article" date="2015" name="PLoS Genet.">
        <title>The dynamic genome and transcriptome of the human fungal pathogen Blastomyces and close relative Emmonsia.</title>
        <authorList>
            <person name="Munoz J.F."/>
            <person name="Gauthier G.M."/>
            <person name="Desjardins C.A."/>
            <person name="Gallo J.E."/>
            <person name="Holder J."/>
            <person name="Sullivan T.D."/>
            <person name="Marty A.J."/>
            <person name="Carmen J.C."/>
            <person name="Chen Z."/>
            <person name="Ding L."/>
            <person name="Gujja S."/>
            <person name="Magrini V."/>
            <person name="Misas E."/>
            <person name="Mitreva M."/>
            <person name="Priest M."/>
            <person name="Saif S."/>
            <person name="Whiston E.A."/>
            <person name="Young S."/>
            <person name="Zeng Q."/>
            <person name="Goldman W.E."/>
            <person name="Mardis E.R."/>
            <person name="Taylor J.W."/>
            <person name="McEwen J.G."/>
            <person name="Clay O.K."/>
            <person name="Klein B.S."/>
            <person name="Cuomo C.A."/>
        </authorList>
    </citation>
    <scope>NUCLEOTIDE SEQUENCE [LARGE SCALE GENOMIC DNA]</scope>
    <source>
        <strain evidence="3">UAMH 139</strain>
    </source>
</reference>
<evidence type="ECO:0000313" key="2">
    <source>
        <dbReference type="EMBL" id="KLJ11132.1"/>
    </source>
</evidence>
<dbReference type="EMBL" id="LDEV01001740">
    <property type="protein sequence ID" value="KLJ11132.1"/>
    <property type="molecule type" value="Genomic_DNA"/>
</dbReference>
<comment type="caution">
    <text evidence="2">The sequence shown here is derived from an EMBL/GenBank/DDBJ whole genome shotgun (WGS) entry which is preliminary data.</text>
</comment>
<feature type="region of interest" description="Disordered" evidence="1">
    <location>
        <begin position="48"/>
        <end position="68"/>
    </location>
</feature>
<evidence type="ECO:0000256" key="1">
    <source>
        <dbReference type="SAM" id="MobiDB-lite"/>
    </source>
</evidence>